<dbReference type="InterPro" id="IPR013783">
    <property type="entry name" value="Ig-like_fold"/>
</dbReference>
<feature type="domain" description="Ig-like" evidence="6">
    <location>
        <begin position="148"/>
        <end position="250"/>
    </location>
</feature>
<dbReference type="GO" id="GO:0016020">
    <property type="term" value="C:membrane"/>
    <property type="evidence" value="ECO:0007669"/>
    <property type="project" value="UniProtKB-SubCell"/>
</dbReference>
<dbReference type="PANTHER" id="PTHR45889:SF3">
    <property type="entry name" value="CELL ADHESION MOLECULE 4"/>
    <property type="match status" value="1"/>
</dbReference>
<feature type="transmembrane region" description="Helical" evidence="4">
    <location>
        <begin position="570"/>
        <end position="595"/>
    </location>
</feature>
<keyword evidence="4" id="KW-0812">Transmembrane</keyword>
<keyword evidence="4" id="KW-1133">Transmembrane helix</keyword>
<protein>
    <submittedName>
        <fullName evidence="7">Melanoma cell adhesion molecule b</fullName>
    </submittedName>
</protein>
<dbReference type="InterPro" id="IPR013162">
    <property type="entry name" value="CD80_C2-set"/>
</dbReference>
<dbReference type="GO" id="GO:0007156">
    <property type="term" value="P:homophilic cell adhesion via plasma membrane adhesion molecules"/>
    <property type="evidence" value="ECO:0007669"/>
    <property type="project" value="TreeGrafter"/>
</dbReference>
<dbReference type="InterPro" id="IPR007110">
    <property type="entry name" value="Ig-like_dom"/>
</dbReference>
<dbReference type="GeneTree" id="ENSGT00940000155838"/>
<evidence type="ECO:0000259" key="6">
    <source>
        <dbReference type="PROSITE" id="PS50835"/>
    </source>
</evidence>
<dbReference type="Proteomes" id="UP000002852">
    <property type="component" value="Unassembled WGS sequence"/>
</dbReference>
<evidence type="ECO:0000256" key="4">
    <source>
        <dbReference type="SAM" id="Phobius"/>
    </source>
</evidence>
<sequence length="657" mass="72190">MAVRDAASPLLLGLLCLLHTWGARAAVEVNMEDKVEVLLGDPAQITCMFKSDDFGGSGGMTIEWHYVKSSTDSQRIYSQDSLQSTVEKNTPYSDRITVNTTAREVVLTIRDVQLKDDEVAFNCFVKIIGEGSGEGGTKLKVFKTPEDPTIQGVEQGISVSDEVTKVASCEVKNGHPKPKITWYRDKMPLHNIPDVVKLDHSVTTQSSGLYSVNSDLNMKVEKKDKDAVFYCEVTFLVPGAEKMLETKRINITVFYPPTTVNLWVESPKGKIKEGDTVEFLCASDGNSESQFFIIENNEGPSLKMENVTRHNSGVFHCTVEDYENYVRLSTNTTVLVNYLDEVVIKPTGSVSVDWKKEFSATCNALSSLSTTTTWFKNGKEVEKGHHLNIKAVTYDTAGTYVCVVTVPEIQAMQANASLQLTVQGPPEIIEKQLNEKETNERELELTCHVRSYPTPNIIWGTTNGKIISSSNHMTGVGAKSVAKVQVNITSNTTVFCNASNEFGKDSVTYVIRFTKHTTTPATITTTISPTTITAANTTNNTSTSTNAAKTKSTVKAETPKPQEKIQKGSYGVVIAVIIICILLLAILGSVLYFLYKKGKICNRSGKKDFTKEKSSKDKIVVEMKSDNTEEAILLGINGEKQLPNDQVDPGPDTVLFC</sequence>
<dbReference type="InterPro" id="IPR003598">
    <property type="entry name" value="Ig_sub2"/>
</dbReference>
<evidence type="ECO:0000256" key="1">
    <source>
        <dbReference type="ARBA" id="ARBA00004167"/>
    </source>
</evidence>
<dbReference type="PANTHER" id="PTHR45889">
    <property type="entry name" value="IG-LIKE DOMAIN-CONTAINING PROTEIN"/>
    <property type="match status" value="1"/>
</dbReference>
<keyword evidence="3" id="KW-1015">Disulfide bond</keyword>
<organism evidence="7 8">
    <name type="scientific">Xiphophorus maculatus</name>
    <name type="common">Southern platyfish</name>
    <name type="synonym">Platypoecilus maculatus</name>
    <dbReference type="NCBI Taxonomy" id="8083"/>
    <lineage>
        <taxon>Eukaryota</taxon>
        <taxon>Metazoa</taxon>
        <taxon>Chordata</taxon>
        <taxon>Craniata</taxon>
        <taxon>Vertebrata</taxon>
        <taxon>Euteleostomi</taxon>
        <taxon>Actinopterygii</taxon>
        <taxon>Neopterygii</taxon>
        <taxon>Teleostei</taxon>
        <taxon>Neoteleostei</taxon>
        <taxon>Acanthomorphata</taxon>
        <taxon>Ovalentaria</taxon>
        <taxon>Atherinomorphae</taxon>
        <taxon>Cyprinodontiformes</taxon>
        <taxon>Poeciliidae</taxon>
        <taxon>Poeciliinae</taxon>
        <taxon>Xiphophorus</taxon>
    </lineage>
</organism>
<dbReference type="SMART" id="SM00408">
    <property type="entry name" value="IGc2"/>
    <property type="match status" value="2"/>
</dbReference>
<keyword evidence="2 4" id="KW-0472">Membrane</keyword>
<feature type="chain" id="PRO_5017337756" evidence="5">
    <location>
        <begin position="26"/>
        <end position="657"/>
    </location>
</feature>
<dbReference type="InterPro" id="IPR003599">
    <property type="entry name" value="Ig_sub"/>
</dbReference>
<comment type="subcellular location">
    <subcellularLocation>
        <location evidence="1">Membrane</location>
        <topology evidence="1">Single-pass membrane protein</topology>
    </subcellularLocation>
</comment>
<evidence type="ECO:0000256" key="5">
    <source>
        <dbReference type="SAM" id="SignalP"/>
    </source>
</evidence>
<accession>A0A3B5R411</accession>
<dbReference type="PROSITE" id="PS50835">
    <property type="entry name" value="IG_LIKE"/>
    <property type="match status" value="4"/>
</dbReference>
<reference evidence="8" key="1">
    <citation type="submission" date="2012-01" db="EMBL/GenBank/DDBJ databases">
        <authorList>
            <person name="Walter R."/>
            <person name="Schartl M."/>
            <person name="Warren W."/>
        </authorList>
    </citation>
    <scope>NUCLEOTIDE SEQUENCE [LARGE SCALE GENOMIC DNA]</scope>
    <source>
        <strain evidence="8">JP 163 A</strain>
    </source>
</reference>
<keyword evidence="5" id="KW-0732">Signal</keyword>
<dbReference type="OMA" id="NITWGTT"/>
<dbReference type="InterPro" id="IPR036179">
    <property type="entry name" value="Ig-like_dom_sf"/>
</dbReference>
<dbReference type="Gene3D" id="2.60.40.10">
    <property type="entry name" value="Immunoglobulins"/>
    <property type="match status" value="5"/>
</dbReference>
<reference evidence="7" key="3">
    <citation type="submission" date="2025-08" db="UniProtKB">
        <authorList>
            <consortium name="Ensembl"/>
        </authorList>
    </citation>
    <scope>IDENTIFICATION</scope>
    <source>
        <strain evidence="7">JP 163 A</strain>
    </source>
</reference>
<dbReference type="AlphaFoldDB" id="A0A3B5R411"/>
<dbReference type="Pfam" id="PF08205">
    <property type="entry name" value="C2-set_2"/>
    <property type="match status" value="1"/>
</dbReference>
<dbReference type="InParanoid" id="A0A3B5R411"/>
<proteinExistence type="predicted"/>
<reference evidence="8" key="2">
    <citation type="journal article" date="2013" name="Nat. Genet.">
        <title>The genome of the platyfish, Xiphophorus maculatus, provides insights into evolutionary adaptation and several complex traits.</title>
        <authorList>
            <person name="Schartl M."/>
            <person name="Walter R.B."/>
            <person name="Shen Y."/>
            <person name="Garcia T."/>
            <person name="Catchen J."/>
            <person name="Amores A."/>
            <person name="Braasch I."/>
            <person name="Chalopin D."/>
            <person name="Volff J.N."/>
            <person name="Lesch K.P."/>
            <person name="Bisazza A."/>
            <person name="Minx P."/>
            <person name="Hillier L."/>
            <person name="Wilson R.K."/>
            <person name="Fuerstenberg S."/>
            <person name="Boore J."/>
            <person name="Searle S."/>
            <person name="Postlethwait J.H."/>
            <person name="Warren W.C."/>
        </authorList>
    </citation>
    <scope>NUCLEOTIDE SEQUENCE [LARGE SCALE GENOMIC DNA]</scope>
    <source>
        <strain evidence="8">JP 163 A</strain>
    </source>
</reference>
<dbReference type="GO" id="GO:0043184">
    <property type="term" value="F:vascular endothelial growth factor receptor 2 binding"/>
    <property type="evidence" value="ECO:0007669"/>
    <property type="project" value="TreeGrafter"/>
</dbReference>
<keyword evidence="8" id="KW-1185">Reference proteome</keyword>
<feature type="domain" description="Ig-like" evidence="6">
    <location>
        <begin position="256"/>
        <end position="329"/>
    </location>
</feature>
<evidence type="ECO:0000256" key="2">
    <source>
        <dbReference type="ARBA" id="ARBA00023136"/>
    </source>
</evidence>
<name>A0A3B5R411_XIPMA</name>
<feature type="domain" description="Ig-like" evidence="6">
    <location>
        <begin position="340"/>
        <end position="419"/>
    </location>
</feature>
<evidence type="ECO:0000256" key="3">
    <source>
        <dbReference type="ARBA" id="ARBA00023157"/>
    </source>
</evidence>
<reference evidence="7" key="4">
    <citation type="submission" date="2025-09" db="UniProtKB">
        <authorList>
            <consortium name="Ensembl"/>
        </authorList>
    </citation>
    <scope>IDENTIFICATION</scope>
    <source>
        <strain evidence="7">JP 163 A</strain>
    </source>
</reference>
<dbReference type="CDD" id="cd00096">
    <property type="entry name" value="Ig"/>
    <property type="match status" value="1"/>
</dbReference>
<feature type="signal peptide" evidence="5">
    <location>
        <begin position="1"/>
        <end position="25"/>
    </location>
</feature>
<dbReference type="SMART" id="SM00409">
    <property type="entry name" value="IG"/>
    <property type="match status" value="4"/>
</dbReference>
<dbReference type="Ensembl" id="ENSXMAT00000030030.1">
    <property type="protein sequence ID" value="ENSXMAP00000038122.1"/>
    <property type="gene ID" value="ENSXMAG00000008782.2"/>
</dbReference>
<dbReference type="GO" id="GO:0044291">
    <property type="term" value="C:cell-cell contact zone"/>
    <property type="evidence" value="ECO:0007669"/>
    <property type="project" value="TreeGrafter"/>
</dbReference>
<dbReference type="SUPFAM" id="SSF48726">
    <property type="entry name" value="Immunoglobulin"/>
    <property type="match status" value="5"/>
</dbReference>
<dbReference type="GO" id="GO:0035020">
    <property type="term" value="P:regulation of Rac protein signal transduction"/>
    <property type="evidence" value="ECO:0007669"/>
    <property type="project" value="TreeGrafter"/>
</dbReference>
<dbReference type="Pfam" id="PF13895">
    <property type="entry name" value="Ig_2"/>
    <property type="match status" value="1"/>
</dbReference>
<dbReference type="GO" id="GO:0061041">
    <property type="term" value="P:regulation of wound healing"/>
    <property type="evidence" value="ECO:0007669"/>
    <property type="project" value="TreeGrafter"/>
</dbReference>
<evidence type="ECO:0000313" key="8">
    <source>
        <dbReference type="Proteomes" id="UP000002852"/>
    </source>
</evidence>
<feature type="domain" description="Ig-like" evidence="6">
    <location>
        <begin position="426"/>
        <end position="508"/>
    </location>
</feature>
<evidence type="ECO:0000313" key="7">
    <source>
        <dbReference type="Ensembl" id="ENSXMAP00000038122.1"/>
    </source>
</evidence>